<sequence>MHAAPIDRGKMSAVLWLTALGRRNKYAHGKAIHKPWESGQ</sequence>
<proteinExistence type="predicted"/>
<keyword evidence="2" id="KW-1185">Reference proteome</keyword>
<organism evidence="1 2">
    <name type="scientific">Paraglaciecola polaris LMG 21857</name>
    <dbReference type="NCBI Taxonomy" id="1129793"/>
    <lineage>
        <taxon>Bacteria</taxon>
        <taxon>Pseudomonadati</taxon>
        <taxon>Pseudomonadota</taxon>
        <taxon>Gammaproteobacteria</taxon>
        <taxon>Alteromonadales</taxon>
        <taxon>Alteromonadaceae</taxon>
        <taxon>Paraglaciecola</taxon>
    </lineage>
</organism>
<name>K6ZNK7_9ALTE</name>
<protein>
    <submittedName>
        <fullName evidence="1">Uncharacterized protein</fullName>
    </submittedName>
</protein>
<dbReference type="Proteomes" id="UP000006322">
    <property type="component" value="Unassembled WGS sequence"/>
</dbReference>
<gene>
    <name evidence="1" type="ORF">GPLA_0951</name>
</gene>
<accession>K6ZNK7</accession>
<evidence type="ECO:0000313" key="2">
    <source>
        <dbReference type="Proteomes" id="UP000006322"/>
    </source>
</evidence>
<dbReference type="EMBL" id="BAER01000024">
    <property type="protein sequence ID" value="GAC31867.1"/>
    <property type="molecule type" value="Genomic_DNA"/>
</dbReference>
<comment type="caution">
    <text evidence="1">The sequence shown here is derived from an EMBL/GenBank/DDBJ whole genome shotgun (WGS) entry which is preliminary data.</text>
</comment>
<reference evidence="2" key="1">
    <citation type="journal article" date="2014" name="Environ. Microbiol.">
        <title>Comparative genomics of the marine bacterial genus Glaciecola reveals the high degree of genomic diversity and genomic characteristic for cold adaptation.</title>
        <authorList>
            <person name="Qin Q.L."/>
            <person name="Xie B.B."/>
            <person name="Yu Y."/>
            <person name="Shu Y.L."/>
            <person name="Rong J.C."/>
            <person name="Zhang Y.J."/>
            <person name="Zhao D.L."/>
            <person name="Chen X.L."/>
            <person name="Zhang X.Y."/>
            <person name="Chen B."/>
            <person name="Zhou B.C."/>
            <person name="Zhang Y.Z."/>
        </authorList>
    </citation>
    <scope>NUCLEOTIDE SEQUENCE [LARGE SCALE GENOMIC DNA]</scope>
    <source>
        <strain evidence="2">LMG 21857</strain>
    </source>
</reference>
<dbReference type="STRING" id="1129793.GPLA_0951"/>
<evidence type="ECO:0000313" key="1">
    <source>
        <dbReference type="EMBL" id="GAC31867.1"/>
    </source>
</evidence>
<dbReference type="AlphaFoldDB" id="K6ZNK7"/>